<evidence type="ECO:0000256" key="7">
    <source>
        <dbReference type="ARBA" id="ARBA00023136"/>
    </source>
</evidence>
<evidence type="ECO:0000256" key="1">
    <source>
        <dbReference type="ARBA" id="ARBA00004395"/>
    </source>
</evidence>
<keyword evidence="5" id="KW-0653">Protein transport</keyword>
<evidence type="ECO:0000256" key="2">
    <source>
        <dbReference type="ARBA" id="ARBA00006419"/>
    </source>
</evidence>
<comment type="similarity">
    <text evidence="2">Belongs to the COG8 family.</text>
</comment>
<dbReference type="STRING" id="691883.A0A058Z888"/>
<dbReference type="Proteomes" id="UP000030693">
    <property type="component" value="Unassembled WGS sequence"/>
</dbReference>
<keyword evidence="6" id="KW-0333">Golgi apparatus</keyword>
<feature type="compositionally biased region" description="Low complexity" evidence="9">
    <location>
        <begin position="795"/>
        <end position="814"/>
    </location>
</feature>
<evidence type="ECO:0000256" key="4">
    <source>
        <dbReference type="ARBA" id="ARBA00022448"/>
    </source>
</evidence>
<protein>
    <recommendedName>
        <fullName evidence="3">Conserved oligomeric Golgi complex subunit 8</fullName>
    </recommendedName>
    <alternativeName>
        <fullName evidence="8">Component of oligomeric Golgi complex 8</fullName>
    </alternativeName>
</protein>
<reference evidence="10" key="1">
    <citation type="submission" date="2013-04" db="EMBL/GenBank/DDBJ databases">
        <title>The Genome Sequence of Fonticula alba ATCC 38817.</title>
        <authorList>
            <consortium name="The Broad Institute Genomics Platform"/>
            <person name="Russ C."/>
            <person name="Cuomo C."/>
            <person name="Burger G."/>
            <person name="Gray M.W."/>
            <person name="Holland P.W.H."/>
            <person name="King N."/>
            <person name="Lang F.B.F."/>
            <person name="Roger A.J."/>
            <person name="Ruiz-Trillo I."/>
            <person name="Brown M."/>
            <person name="Walker B."/>
            <person name="Young S."/>
            <person name="Zeng Q."/>
            <person name="Gargeya S."/>
            <person name="Fitzgerald M."/>
            <person name="Haas B."/>
            <person name="Abouelleil A."/>
            <person name="Allen A.W."/>
            <person name="Alvarado L."/>
            <person name="Arachchi H.M."/>
            <person name="Berlin A.M."/>
            <person name="Chapman S.B."/>
            <person name="Gainer-Dewar J."/>
            <person name="Goldberg J."/>
            <person name="Griggs A."/>
            <person name="Gujja S."/>
            <person name="Hansen M."/>
            <person name="Howarth C."/>
            <person name="Imamovic A."/>
            <person name="Ireland A."/>
            <person name="Larimer J."/>
            <person name="McCowan C."/>
            <person name="Murphy C."/>
            <person name="Pearson M."/>
            <person name="Poon T.W."/>
            <person name="Priest M."/>
            <person name="Roberts A."/>
            <person name="Saif S."/>
            <person name="Shea T."/>
            <person name="Sisk P."/>
            <person name="Sykes S."/>
            <person name="Wortman J."/>
            <person name="Nusbaum C."/>
            <person name="Birren B."/>
        </authorList>
    </citation>
    <scope>NUCLEOTIDE SEQUENCE [LARGE SCALE GENOMIC DNA]</scope>
    <source>
        <strain evidence="10">ATCC 38817</strain>
    </source>
</reference>
<feature type="region of interest" description="Disordered" evidence="9">
    <location>
        <begin position="134"/>
        <end position="159"/>
    </location>
</feature>
<keyword evidence="7" id="KW-0472">Membrane</keyword>
<dbReference type="InterPro" id="IPR007255">
    <property type="entry name" value="COG8"/>
</dbReference>
<evidence type="ECO:0000256" key="6">
    <source>
        <dbReference type="ARBA" id="ARBA00023034"/>
    </source>
</evidence>
<evidence type="ECO:0000256" key="8">
    <source>
        <dbReference type="ARBA" id="ARBA00031347"/>
    </source>
</evidence>
<gene>
    <name evidence="10" type="ORF">H696_02830</name>
</gene>
<keyword evidence="4" id="KW-0813">Transport</keyword>
<comment type="subcellular location">
    <subcellularLocation>
        <location evidence="1">Golgi apparatus membrane</location>
        <topology evidence="1">Peripheral membrane protein</topology>
    </subcellularLocation>
</comment>
<dbReference type="GO" id="GO:0006891">
    <property type="term" value="P:intra-Golgi vesicle-mediated transport"/>
    <property type="evidence" value="ECO:0007669"/>
    <property type="project" value="TreeGrafter"/>
</dbReference>
<dbReference type="RefSeq" id="XP_009495005.1">
    <property type="nucleotide sequence ID" value="XM_009496730.1"/>
</dbReference>
<evidence type="ECO:0000256" key="3">
    <source>
        <dbReference type="ARBA" id="ARBA00020983"/>
    </source>
</evidence>
<dbReference type="Pfam" id="PF04124">
    <property type="entry name" value="Dor1"/>
    <property type="match status" value="1"/>
</dbReference>
<sequence length="981" mass="102944">MPQDPELDAHFVDCVPTGPDGPSPLSPVSGPSTRDLLQSILSGEWLIPGEGHPVDRPEANVLLLDRLLEGDAATASTAGSRDLARPHDLSDNDLQYMRQILSRNLDHLRAEALARSEEASHVEQRLVALLAEPMGQPASGPPVAGSPGPGPSPADAPGPLQNLVNAASAYDGIRREMLGVQQTIHDFARSAGDRQSYLARMGQLLRMASDQQDSLRLATRQSSADADQFALPESVRLLPELVRQARTESGRLAKLSLFSAGGPQPLDFAADTLTRTPVSDVQHRIYELDDAALRAIRTAAQLAERFPASALAQRTHAETANEAALLALDVLRRLDSSRMPGLVRLPEYYRSAGTPVTVAAATGHGGGDLPPSADACLLGHARCPSAIFRLALPANLNVRTIGAGFDLVPASEWPCHCATHLPARPGASASGAPAPAPDPEDIYASLLRLAYTSMDQPSAGPGAGRVAGTDAPWPGISPLGHLASVASAAQLTSSIRSVEILRGLGLPAAGASLRLAFLRARSSAFIEILGRLSISASLRAHLRQDQTETIKKIFEVFREMLQTVTSQYSAVFFHEEDHPTKTEDGPPTGLTLSKQLANQSVLSTWTANVFDELANMLSSYISNTTLSGSTLSSLFHQTTELGCYAGQRLGFDSRFMLTGPFHVAFAASADLMLSRIVAAFDTAVQTSNRGLLLHPLPAAEMQQLLAEPSAFVAARAGPATRLRPPGFLVSLPPMGMLVNSIVTCLNEHRSYPWAMIGPNTRGILDAYWAMLRRCLALLVTAAPVAVGDSDMAHITRGSRPAASSATSSPGASSSDTLHPSASTDAGLAGTGPDPTLAGTGDTAPSSSHPSPGLPQSKPSHTADALPLVGTSLVLSLRTRWTGLVGAFWNHLVPFVVLATLQTYGLLAVPAERPPGDDSDITPAATANAGDLPLDPGSFVDLLLSGSGLAASARAPSLVLKVADDLRAMFAEAEAILLAPGP</sequence>
<accession>A0A058Z888</accession>
<name>A0A058Z888_FONAL</name>
<dbReference type="GO" id="GO:0015031">
    <property type="term" value="P:protein transport"/>
    <property type="evidence" value="ECO:0007669"/>
    <property type="project" value="UniProtKB-KW"/>
</dbReference>
<dbReference type="GeneID" id="20527555"/>
<dbReference type="PANTHER" id="PTHR21311">
    <property type="entry name" value="CONSERVED OLIGOMERIC GOLGI COMPLEX COMPONENT 8"/>
    <property type="match status" value="1"/>
</dbReference>
<dbReference type="GO" id="GO:0017119">
    <property type="term" value="C:Golgi transport complex"/>
    <property type="evidence" value="ECO:0007669"/>
    <property type="project" value="InterPro"/>
</dbReference>
<dbReference type="GO" id="GO:0000139">
    <property type="term" value="C:Golgi membrane"/>
    <property type="evidence" value="ECO:0007669"/>
    <property type="project" value="UniProtKB-SubCell"/>
</dbReference>
<dbReference type="PANTHER" id="PTHR21311:SF0">
    <property type="entry name" value="CONSERVED OLIGOMERIC GOLGI COMPLEX SUBUNIT 8"/>
    <property type="match status" value="1"/>
</dbReference>
<keyword evidence="11" id="KW-1185">Reference proteome</keyword>
<proteinExistence type="inferred from homology"/>
<feature type="region of interest" description="Disordered" evidence="9">
    <location>
        <begin position="795"/>
        <end position="861"/>
    </location>
</feature>
<feature type="region of interest" description="Disordered" evidence="9">
    <location>
        <begin position="1"/>
        <end position="32"/>
    </location>
</feature>
<evidence type="ECO:0000313" key="10">
    <source>
        <dbReference type="EMBL" id="KCV70489.1"/>
    </source>
</evidence>
<organism evidence="10">
    <name type="scientific">Fonticula alba</name>
    <name type="common">Slime mold</name>
    <dbReference type="NCBI Taxonomy" id="691883"/>
    <lineage>
        <taxon>Eukaryota</taxon>
        <taxon>Rotosphaerida</taxon>
        <taxon>Fonticulaceae</taxon>
        <taxon>Fonticula</taxon>
    </lineage>
</organism>
<evidence type="ECO:0000313" key="11">
    <source>
        <dbReference type="Proteomes" id="UP000030693"/>
    </source>
</evidence>
<evidence type="ECO:0000256" key="5">
    <source>
        <dbReference type="ARBA" id="ARBA00022927"/>
    </source>
</evidence>
<feature type="compositionally biased region" description="Low complexity" evidence="9">
    <location>
        <begin position="137"/>
        <end position="146"/>
    </location>
</feature>
<dbReference type="EMBL" id="KB932204">
    <property type="protein sequence ID" value="KCV70489.1"/>
    <property type="molecule type" value="Genomic_DNA"/>
</dbReference>
<dbReference type="AlphaFoldDB" id="A0A058Z888"/>
<evidence type="ECO:0000256" key="9">
    <source>
        <dbReference type="SAM" id="MobiDB-lite"/>
    </source>
</evidence>